<dbReference type="InterPro" id="IPR030386">
    <property type="entry name" value="G_GB1_RHD3_dom"/>
</dbReference>
<comment type="caution">
    <text evidence="9">The sequence shown here is derived from an EMBL/GenBank/DDBJ whole genome shotgun (WGS) entry which is preliminary data.</text>
</comment>
<proteinExistence type="inferred from homology"/>
<feature type="domain" description="GB1/RHD3-type G" evidence="8">
    <location>
        <begin position="36"/>
        <end position="267"/>
    </location>
</feature>
<dbReference type="CDD" id="cd01851">
    <property type="entry name" value="GBP"/>
    <property type="match status" value="1"/>
</dbReference>
<dbReference type="Pfam" id="PF02841">
    <property type="entry name" value="GBP_C"/>
    <property type="match status" value="1"/>
</dbReference>
<keyword evidence="10" id="KW-1185">Reference proteome</keyword>
<dbReference type="Pfam" id="PF02263">
    <property type="entry name" value="GBP"/>
    <property type="match status" value="1"/>
</dbReference>
<keyword evidence="1" id="KW-0399">Innate immunity</keyword>
<evidence type="ECO:0000313" key="9">
    <source>
        <dbReference type="EMBL" id="KAI2667838.1"/>
    </source>
</evidence>
<dbReference type="PROSITE" id="PS51715">
    <property type="entry name" value="G_GB1_RHD3"/>
    <property type="match status" value="1"/>
</dbReference>
<sequence>MACGGLMSAPVCLIENDENGKLHVRKEAKNILDGIIQPVVVVSVVGLYRTGKSYLMNRLAGQQSGIWMWCIPHPKKEGHTLVLLDTEGLGDVAKGDEKHDTWIFCLAVLLSSTLVYNSLGTIDNTALENLHAECSYVTELTENICVKADVGQHEDESADFIRVFPSFVWTVRDFTLELKRGDKLITSDEYLEGALKLKPGISHRIEQYNLPRRCLRQFFAVRKCFVFPRPASTQNMQRMEQLTEKELDSGFLEQADTFCSYVYDNSEPKTVTGGRTITGTALGNLAEVYVEAIRSGNVLCVENAVTCLAKIQNVRAVEEALQFYMTEMLSIAELPKRPEELSDIHKTAEKKAIEVFFSISFNDNGQIYQQELMRKIHDEYQQRCQQNQEASRMQCEDVLRDVFDKMEKSISDGSYLKPGGYQQYRDTLTQLTWDYRARTDSQIMREDVLIKYLRAKEEIGIGILQADQSMNATERESEVHRLKCDILKKGQRAVEKQKWLHERVFEDMKRSHQEHMRQTTSQMERELERFRKDNERVLEAKLKERGALLQQNFQQEAARIQDEINSLKADMNKQEMSHHSLQYIDTKWPGAGLSKLVWTKGAQSDESQFPLQRSEGRVRIWFIKWIVPVLDFDWLSCI</sequence>
<evidence type="ECO:0000256" key="4">
    <source>
        <dbReference type="ARBA" id="ARBA00022859"/>
    </source>
</evidence>
<evidence type="ECO:0000256" key="2">
    <source>
        <dbReference type="ARBA" id="ARBA00022741"/>
    </source>
</evidence>
<evidence type="ECO:0000256" key="1">
    <source>
        <dbReference type="ARBA" id="ARBA00022588"/>
    </source>
</evidence>
<dbReference type="InterPro" id="IPR037684">
    <property type="entry name" value="GBP_C"/>
</dbReference>
<dbReference type="InterPro" id="IPR003191">
    <property type="entry name" value="Guanylate-bd/ATL_C"/>
</dbReference>
<protein>
    <submittedName>
        <fullName evidence="9">Guanylate-binding protein 1</fullName>
    </submittedName>
</protein>
<accession>A0ABQ8MYB4</accession>
<dbReference type="PANTHER" id="PTHR10751">
    <property type="entry name" value="GUANYLATE BINDING PROTEIN"/>
    <property type="match status" value="1"/>
</dbReference>
<keyword evidence="5" id="KW-0342">GTP-binding</keyword>
<dbReference type="Gene3D" id="3.40.50.300">
    <property type="entry name" value="P-loop containing nucleotide triphosphate hydrolases"/>
    <property type="match status" value="1"/>
</dbReference>
<name>A0ABQ8MYB4_LABRO</name>
<evidence type="ECO:0000256" key="5">
    <source>
        <dbReference type="ARBA" id="ARBA00023134"/>
    </source>
</evidence>
<dbReference type="Gene3D" id="1.20.1000.10">
    <property type="entry name" value="Guanylate-binding protein, C-terminal domain"/>
    <property type="match status" value="1"/>
</dbReference>
<evidence type="ECO:0000256" key="3">
    <source>
        <dbReference type="ARBA" id="ARBA00022801"/>
    </source>
</evidence>
<dbReference type="InterPro" id="IPR027417">
    <property type="entry name" value="P-loop_NTPase"/>
</dbReference>
<evidence type="ECO:0000313" key="10">
    <source>
        <dbReference type="Proteomes" id="UP000830375"/>
    </source>
</evidence>
<dbReference type="CDD" id="cd16269">
    <property type="entry name" value="GBP_C"/>
    <property type="match status" value="1"/>
</dbReference>
<dbReference type="SUPFAM" id="SSF52540">
    <property type="entry name" value="P-loop containing nucleoside triphosphate hydrolases"/>
    <property type="match status" value="1"/>
</dbReference>
<keyword evidence="7" id="KW-0175">Coiled coil</keyword>
<keyword evidence="2" id="KW-0547">Nucleotide-binding</keyword>
<comment type="similarity">
    <text evidence="6">Belongs to the TRAFAC class dynamin-like GTPase superfamily. GB1/RHD3 GTPase family.</text>
</comment>
<dbReference type="InterPro" id="IPR036543">
    <property type="entry name" value="Guanylate-bd_C_sf"/>
</dbReference>
<evidence type="ECO:0000256" key="6">
    <source>
        <dbReference type="PROSITE-ProRule" id="PRU01052"/>
    </source>
</evidence>
<evidence type="ECO:0000256" key="7">
    <source>
        <dbReference type="SAM" id="Coils"/>
    </source>
</evidence>
<organism evidence="9 10">
    <name type="scientific">Labeo rohita</name>
    <name type="common">Indian major carp</name>
    <name type="synonym">Cyprinus rohita</name>
    <dbReference type="NCBI Taxonomy" id="84645"/>
    <lineage>
        <taxon>Eukaryota</taxon>
        <taxon>Metazoa</taxon>
        <taxon>Chordata</taxon>
        <taxon>Craniata</taxon>
        <taxon>Vertebrata</taxon>
        <taxon>Euteleostomi</taxon>
        <taxon>Actinopterygii</taxon>
        <taxon>Neopterygii</taxon>
        <taxon>Teleostei</taxon>
        <taxon>Ostariophysi</taxon>
        <taxon>Cypriniformes</taxon>
        <taxon>Cyprinidae</taxon>
        <taxon>Labeoninae</taxon>
        <taxon>Labeonini</taxon>
        <taxon>Labeo</taxon>
    </lineage>
</organism>
<keyword evidence="4" id="KW-0391">Immunity</keyword>
<evidence type="ECO:0000259" key="8">
    <source>
        <dbReference type="PROSITE" id="PS51715"/>
    </source>
</evidence>
<feature type="coiled-coil region" evidence="7">
    <location>
        <begin position="520"/>
        <end position="577"/>
    </location>
</feature>
<dbReference type="SUPFAM" id="SSF48340">
    <property type="entry name" value="Interferon-induced guanylate-binding protein 1 (GBP1), C-terminal domain"/>
    <property type="match status" value="1"/>
</dbReference>
<dbReference type="InterPro" id="IPR015894">
    <property type="entry name" value="Guanylate-bd_N"/>
</dbReference>
<gene>
    <name evidence="9" type="ORF">H4Q32_004427</name>
</gene>
<dbReference type="EMBL" id="JACTAM010000002">
    <property type="protein sequence ID" value="KAI2667838.1"/>
    <property type="molecule type" value="Genomic_DNA"/>
</dbReference>
<reference evidence="9 10" key="1">
    <citation type="submission" date="2022-01" db="EMBL/GenBank/DDBJ databases">
        <title>A high-quality chromosome-level genome assembly of rohu carp, Labeo rohita.</title>
        <authorList>
            <person name="Arick M.A. II"/>
            <person name="Hsu C.-Y."/>
            <person name="Magbanua Z."/>
            <person name="Pechanova O."/>
            <person name="Grover C."/>
            <person name="Miller E."/>
            <person name="Thrash A."/>
            <person name="Ezzel L."/>
            <person name="Alam S."/>
            <person name="Benzie J."/>
            <person name="Hamilton M."/>
            <person name="Karsi A."/>
            <person name="Lawrence M.L."/>
            <person name="Peterson D.G."/>
        </authorList>
    </citation>
    <scope>NUCLEOTIDE SEQUENCE [LARGE SCALE GENOMIC DNA]</scope>
    <source>
        <strain evidence="10">BAU-BD-2019</strain>
        <tissue evidence="9">Blood</tissue>
    </source>
</reference>
<dbReference type="Proteomes" id="UP000830375">
    <property type="component" value="Unassembled WGS sequence"/>
</dbReference>
<keyword evidence="3" id="KW-0378">Hydrolase</keyword>